<evidence type="ECO:0000313" key="2">
    <source>
        <dbReference type="EMBL" id="ACM21316.1"/>
    </source>
</evidence>
<reference evidence="2 3" key="1">
    <citation type="submission" date="2009-01" db="EMBL/GenBank/DDBJ databases">
        <title>Complete sequence of Geobacter sp. FRC-32.</title>
        <authorList>
            <consortium name="US DOE Joint Genome Institute"/>
            <person name="Lucas S."/>
            <person name="Copeland A."/>
            <person name="Lapidus A."/>
            <person name="Glavina del Rio T."/>
            <person name="Dalin E."/>
            <person name="Tice H."/>
            <person name="Bruce D."/>
            <person name="Goodwin L."/>
            <person name="Pitluck S."/>
            <person name="Saunders E."/>
            <person name="Brettin T."/>
            <person name="Detter J.C."/>
            <person name="Han C."/>
            <person name="Larimer F."/>
            <person name="Land M."/>
            <person name="Hauser L."/>
            <person name="Kyrpides N."/>
            <person name="Ovchinnikova G."/>
            <person name="Kostka J."/>
            <person name="Richardson P."/>
        </authorList>
    </citation>
    <scope>NUCLEOTIDE SEQUENCE [LARGE SCALE GENOMIC DNA]</scope>
    <source>
        <strain evidence="3">DSM 22248 / JCM 15807 / FRC-32</strain>
    </source>
</reference>
<gene>
    <name evidence="2" type="ordered locus">Geob_2973</name>
</gene>
<proteinExistence type="predicted"/>
<dbReference type="AlphaFoldDB" id="B9M2X0"/>
<dbReference type="PROSITE" id="PS51257">
    <property type="entry name" value="PROKAR_LIPOPROTEIN"/>
    <property type="match status" value="1"/>
</dbReference>
<dbReference type="eggNOG" id="COG0438">
    <property type="taxonomic scope" value="Bacteria"/>
</dbReference>
<dbReference type="Proteomes" id="UP000007721">
    <property type="component" value="Chromosome"/>
</dbReference>
<dbReference type="Pfam" id="PF13439">
    <property type="entry name" value="Glyco_transf_4"/>
    <property type="match status" value="1"/>
</dbReference>
<accession>B9M2X0</accession>
<organism evidence="2 3">
    <name type="scientific">Geotalea daltonii (strain DSM 22248 / JCM 15807 / FRC-32)</name>
    <name type="common">Geobacter daltonii</name>
    <dbReference type="NCBI Taxonomy" id="316067"/>
    <lineage>
        <taxon>Bacteria</taxon>
        <taxon>Pseudomonadati</taxon>
        <taxon>Thermodesulfobacteriota</taxon>
        <taxon>Desulfuromonadia</taxon>
        <taxon>Geobacterales</taxon>
        <taxon>Geobacteraceae</taxon>
        <taxon>Geotalea</taxon>
    </lineage>
</organism>
<sequence length="421" mass="48121">MVKSLDQLPKKKVLMLSYHYPPAIASGCMRIKRFVDNLPFYGYEPLVVTVKSKDNVITADDSNVFRASQFTFDAVALPDVLVRKLWDKCGFDSNFRLFERLLLFPDNAVGFVPSAVSKSLEVYKNHGYDLIYVTCKPFSTALAGVLLKKKLKLPLVLDFRDPYALDYHEKVPSYYSVMRKYMEKLVLKYTDYLITNTKGGEQLYKDRYKELNISVINNGFDFRSNCPELKNDKMIISHAGHLYGMKRDPDRLFAAMAKMQGCKILFRSIGDTYKGIMQKAKFFGIEDKVEIIGNLPHEQALAHIYQSDVLFLSQLPHVDRYFSVSIANKSFEYLETGKPVIADLPEGDNAELFRSYSSNSYVITDKDPEKVYLALRDLYGKWQSNSLKPKVNPEFIAKFNGRTLTGMLSDVFNSILGKNAL</sequence>
<dbReference type="GO" id="GO:0016757">
    <property type="term" value="F:glycosyltransferase activity"/>
    <property type="evidence" value="ECO:0007669"/>
    <property type="project" value="UniProtKB-ARBA"/>
</dbReference>
<dbReference type="Gene3D" id="3.40.50.2000">
    <property type="entry name" value="Glycogen Phosphorylase B"/>
    <property type="match status" value="2"/>
</dbReference>
<keyword evidence="2" id="KW-0808">Transferase</keyword>
<dbReference type="EMBL" id="CP001390">
    <property type="protein sequence ID" value="ACM21316.1"/>
    <property type="molecule type" value="Genomic_DNA"/>
</dbReference>
<protein>
    <submittedName>
        <fullName evidence="2">Glycosyltransferase</fullName>
    </submittedName>
</protein>
<keyword evidence="3" id="KW-1185">Reference proteome</keyword>
<evidence type="ECO:0000259" key="1">
    <source>
        <dbReference type="Pfam" id="PF13439"/>
    </source>
</evidence>
<evidence type="ECO:0000313" key="3">
    <source>
        <dbReference type="Proteomes" id="UP000007721"/>
    </source>
</evidence>
<dbReference type="SUPFAM" id="SSF53756">
    <property type="entry name" value="UDP-Glycosyltransferase/glycogen phosphorylase"/>
    <property type="match status" value="1"/>
</dbReference>
<dbReference type="STRING" id="316067.Geob_2973"/>
<dbReference type="InterPro" id="IPR028098">
    <property type="entry name" value="Glyco_trans_4-like_N"/>
</dbReference>
<dbReference type="OrthoDB" id="7366221at2"/>
<feature type="domain" description="Glycosyltransferase subfamily 4-like N-terminal" evidence="1">
    <location>
        <begin position="94"/>
        <end position="221"/>
    </location>
</feature>
<dbReference type="HOGENOM" id="CLU_032377_0_0_7"/>
<dbReference type="KEGG" id="geo:Geob_2973"/>
<name>B9M2X0_GEODF</name>